<dbReference type="AlphaFoldDB" id="A0A897MSM8"/>
<keyword evidence="1" id="KW-0812">Transmembrane</keyword>
<dbReference type="KEGG" id="hara:AArcS_0799"/>
<evidence type="ECO:0000313" key="3">
    <source>
        <dbReference type="Proteomes" id="UP000663586"/>
    </source>
</evidence>
<sequence>MSSHKALESGGVDFGEQLWFRALVAVLWLLVGGLTAIGVYSVAPGLFTAVPTPLVGSIVFVGVLVIVTMYLGRELSAKYQPQRRL</sequence>
<name>A0A897MSM8_9EURY</name>
<evidence type="ECO:0000256" key="1">
    <source>
        <dbReference type="SAM" id="Phobius"/>
    </source>
</evidence>
<evidence type="ECO:0000313" key="2">
    <source>
        <dbReference type="EMBL" id="QSG02023.1"/>
    </source>
</evidence>
<organism evidence="2 3">
    <name type="scientific">Natranaeroarchaeum sulfidigenes</name>
    <dbReference type="NCBI Taxonomy" id="2784880"/>
    <lineage>
        <taxon>Archaea</taxon>
        <taxon>Methanobacteriati</taxon>
        <taxon>Methanobacteriota</taxon>
        <taxon>Stenosarchaea group</taxon>
        <taxon>Halobacteria</taxon>
        <taxon>Halobacteriales</taxon>
        <taxon>Natronoarchaeaceae</taxon>
        <taxon>Natranaeroarchaeum</taxon>
    </lineage>
</organism>
<feature type="transmembrane region" description="Helical" evidence="1">
    <location>
        <begin position="54"/>
        <end position="72"/>
    </location>
</feature>
<dbReference type="EMBL" id="CP064786">
    <property type="protein sequence ID" value="QSG02023.1"/>
    <property type="molecule type" value="Genomic_DNA"/>
</dbReference>
<keyword evidence="3" id="KW-1185">Reference proteome</keyword>
<protein>
    <submittedName>
        <fullName evidence="2">Uncharacterized protein</fullName>
    </submittedName>
</protein>
<reference evidence="2" key="1">
    <citation type="submission" date="2020-11" db="EMBL/GenBank/DDBJ databases">
        <title>Carbohydrate-dependent, anaerobic sulfur respiration: A novel catabolism in halophilic archaea.</title>
        <authorList>
            <person name="Sorokin D.Y."/>
            <person name="Messina E."/>
            <person name="Smedile F."/>
            <person name="La Cono V."/>
            <person name="Hallsworth J.E."/>
            <person name="Yakimov M.M."/>
        </authorList>
    </citation>
    <scope>NUCLEOTIDE SEQUENCE</scope>
    <source>
        <strain evidence="2">AArc-S</strain>
    </source>
</reference>
<gene>
    <name evidence="2" type="ORF">AArcS_0799</name>
</gene>
<feature type="transmembrane region" description="Helical" evidence="1">
    <location>
        <begin position="20"/>
        <end position="42"/>
    </location>
</feature>
<dbReference type="GeneID" id="70684183"/>
<dbReference type="Proteomes" id="UP000663586">
    <property type="component" value="Chromosome"/>
</dbReference>
<proteinExistence type="predicted"/>
<keyword evidence="1" id="KW-1133">Transmembrane helix</keyword>
<dbReference type="RefSeq" id="WP_238479122.1">
    <property type="nucleotide sequence ID" value="NZ_CP064786.1"/>
</dbReference>
<keyword evidence="1" id="KW-0472">Membrane</keyword>
<accession>A0A897MSM8</accession>